<evidence type="ECO:0000313" key="2">
    <source>
        <dbReference type="EMBL" id="PAE87808.1"/>
    </source>
</evidence>
<dbReference type="Proteomes" id="UP000216207">
    <property type="component" value="Unassembled WGS sequence"/>
</dbReference>
<dbReference type="AlphaFoldDB" id="A0A268NWL2"/>
<gene>
    <name evidence="2" type="ORF">CHH72_16385</name>
</gene>
<dbReference type="RefSeq" id="WP_095326953.1">
    <property type="nucleotide sequence ID" value="NZ_NPCC01000028.1"/>
</dbReference>
<accession>A0A268NWL2</accession>
<keyword evidence="1" id="KW-0812">Transmembrane</keyword>
<protein>
    <submittedName>
        <fullName evidence="2">Uncharacterized protein</fullName>
    </submittedName>
</protein>
<organism evidence="2 3">
    <name type="scientific">Shouchella clausii</name>
    <name type="common">Alkalihalobacillus clausii</name>
    <dbReference type="NCBI Taxonomy" id="79880"/>
    <lineage>
        <taxon>Bacteria</taxon>
        <taxon>Bacillati</taxon>
        <taxon>Bacillota</taxon>
        <taxon>Bacilli</taxon>
        <taxon>Bacillales</taxon>
        <taxon>Bacillaceae</taxon>
        <taxon>Shouchella</taxon>
    </lineage>
</organism>
<reference evidence="2 3" key="1">
    <citation type="submission" date="2017-07" db="EMBL/GenBank/DDBJ databases">
        <title>Isolation and whole genome analysis of endospore-forming bacteria from heroin.</title>
        <authorList>
            <person name="Kalinowski J."/>
            <person name="Ahrens B."/>
            <person name="Al-Dilaimi A."/>
            <person name="Winkler A."/>
            <person name="Wibberg D."/>
            <person name="Schleenbecker U."/>
            <person name="Ruckert C."/>
            <person name="Wolfel R."/>
            <person name="Grass G."/>
        </authorList>
    </citation>
    <scope>NUCLEOTIDE SEQUENCE [LARGE SCALE GENOMIC DNA]</scope>
    <source>
        <strain evidence="2 3">7539</strain>
    </source>
</reference>
<keyword evidence="1" id="KW-0472">Membrane</keyword>
<evidence type="ECO:0000256" key="1">
    <source>
        <dbReference type="SAM" id="Phobius"/>
    </source>
</evidence>
<evidence type="ECO:0000313" key="3">
    <source>
        <dbReference type="Proteomes" id="UP000216207"/>
    </source>
</evidence>
<feature type="transmembrane region" description="Helical" evidence="1">
    <location>
        <begin position="56"/>
        <end position="75"/>
    </location>
</feature>
<dbReference type="EMBL" id="NPCC01000028">
    <property type="protein sequence ID" value="PAE87808.1"/>
    <property type="molecule type" value="Genomic_DNA"/>
</dbReference>
<proteinExistence type="predicted"/>
<comment type="caution">
    <text evidence="2">The sequence shown here is derived from an EMBL/GenBank/DDBJ whole genome shotgun (WGS) entry which is preliminary data.</text>
</comment>
<feature type="transmembrane region" description="Helical" evidence="1">
    <location>
        <begin position="6"/>
        <end position="23"/>
    </location>
</feature>
<keyword evidence="1" id="KW-1133">Transmembrane helix</keyword>
<sequence>MTLLPVSFFYLIAGSAVFIRRKLGVEQKDADYVSYVLFYTGVSFFILGVFECIFPSPFWGIPLVIGLLLMVRLVIKRTTAILNNQNEHDS</sequence>
<feature type="transmembrane region" description="Helical" evidence="1">
    <location>
        <begin position="32"/>
        <end position="50"/>
    </location>
</feature>
<name>A0A268NWL2_SHOCL</name>